<reference evidence="1 2" key="1">
    <citation type="submission" date="2020-02" db="EMBL/GenBank/DDBJ databases">
        <authorList>
            <person name="Hogendoorn C."/>
        </authorList>
    </citation>
    <scope>NUCLEOTIDE SEQUENCE [LARGE SCALE GENOMIC DNA]</scope>
    <source>
        <strain evidence="1">METHB21</strain>
    </source>
</reference>
<comment type="caution">
    <text evidence="1">The sequence shown here is derived from an EMBL/GenBank/DDBJ whole genome shotgun (WGS) entry which is preliminary data.</text>
</comment>
<organism evidence="1 2">
    <name type="scientific">Candidatus Methylobacter favarea</name>
    <dbReference type="NCBI Taxonomy" id="2707345"/>
    <lineage>
        <taxon>Bacteria</taxon>
        <taxon>Pseudomonadati</taxon>
        <taxon>Pseudomonadota</taxon>
        <taxon>Gammaproteobacteria</taxon>
        <taxon>Methylococcales</taxon>
        <taxon>Methylococcaceae</taxon>
        <taxon>Methylobacter</taxon>
    </lineage>
</organism>
<keyword evidence="2" id="KW-1185">Reference proteome</keyword>
<evidence type="ECO:0000313" key="2">
    <source>
        <dbReference type="Proteomes" id="UP000494216"/>
    </source>
</evidence>
<dbReference type="EMBL" id="CADCXN010000055">
    <property type="protein sequence ID" value="CAA9890718.1"/>
    <property type="molecule type" value="Genomic_DNA"/>
</dbReference>
<dbReference type="Proteomes" id="UP000494216">
    <property type="component" value="Unassembled WGS sequence"/>
</dbReference>
<name>A0A8S0X0N6_9GAMM</name>
<proteinExistence type="predicted"/>
<evidence type="ECO:0000313" key="1">
    <source>
        <dbReference type="EMBL" id="CAA9890718.1"/>
    </source>
</evidence>
<dbReference type="AlphaFoldDB" id="A0A8S0X0N6"/>
<sequence length="55" mass="6454">MLTHLQLMLLEEGVELNIKREIWPLSTKLPTCQQILAVSFRCGIICLMIRFCHLR</sequence>
<accession>A0A8S0X0N6</accession>
<protein>
    <submittedName>
        <fullName evidence="1">Uncharacterized protein</fullName>
    </submittedName>
</protein>
<gene>
    <name evidence="1" type="ORF">METHB2_270048</name>
</gene>